<comment type="subcellular location">
    <subcellularLocation>
        <location evidence="1">Membrane</location>
        <topology evidence="1">Multi-pass membrane protein</topology>
    </subcellularLocation>
</comment>
<dbReference type="PANTHER" id="PTHR11360">
    <property type="entry name" value="MONOCARBOXYLATE TRANSPORTER"/>
    <property type="match status" value="1"/>
</dbReference>
<proteinExistence type="inferred from homology"/>
<reference evidence="6 7" key="1">
    <citation type="journal article" date="2021" name="Environ. Microbiol.">
        <title>Gene family expansions and transcriptome signatures uncover fungal adaptations to wood decay.</title>
        <authorList>
            <person name="Hage H."/>
            <person name="Miyauchi S."/>
            <person name="Viragh M."/>
            <person name="Drula E."/>
            <person name="Min B."/>
            <person name="Chaduli D."/>
            <person name="Navarro D."/>
            <person name="Favel A."/>
            <person name="Norest M."/>
            <person name="Lesage-Meessen L."/>
            <person name="Balint B."/>
            <person name="Merenyi Z."/>
            <person name="de Eugenio L."/>
            <person name="Morin E."/>
            <person name="Martinez A.T."/>
            <person name="Baldrian P."/>
            <person name="Stursova M."/>
            <person name="Martinez M.J."/>
            <person name="Novotny C."/>
            <person name="Magnuson J.K."/>
            <person name="Spatafora J.W."/>
            <person name="Maurice S."/>
            <person name="Pangilinan J."/>
            <person name="Andreopoulos W."/>
            <person name="LaButti K."/>
            <person name="Hundley H."/>
            <person name="Na H."/>
            <person name="Kuo A."/>
            <person name="Barry K."/>
            <person name="Lipzen A."/>
            <person name="Henrissat B."/>
            <person name="Riley R."/>
            <person name="Ahrendt S."/>
            <person name="Nagy L.G."/>
            <person name="Grigoriev I.V."/>
            <person name="Martin F."/>
            <person name="Rosso M.N."/>
        </authorList>
    </citation>
    <scope>NUCLEOTIDE SEQUENCE [LARGE SCALE GENOMIC DNA]</scope>
    <source>
        <strain evidence="6 7">CIRM-BRFM 1785</strain>
    </source>
</reference>
<feature type="transmembrane region" description="Helical" evidence="4">
    <location>
        <begin position="176"/>
        <end position="198"/>
    </location>
</feature>
<dbReference type="PROSITE" id="PS50850">
    <property type="entry name" value="MFS"/>
    <property type="match status" value="1"/>
</dbReference>
<feature type="compositionally biased region" description="Basic and acidic residues" evidence="3">
    <location>
        <begin position="231"/>
        <end position="240"/>
    </location>
</feature>
<dbReference type="InterPro" id="IPR050327">
    <property type="entry name" value="Proton-linked_MCT"/>
</dbReference>
<evidence type="ECO:0000313" key="7">
    <source>
        <dbReference type="Proteomes" id="UP000814176"/>
    </source>
</evidence>
<feature type="transmembrane region" description="Helical" evidence="4">
    <location>
        <begin position="344"/>
        <end position="371"/>
    </location>
</feature>
<feature type="domain" description="Major facilitator superfamily (MFS) profile" evidence="5">
    <location>
        <begin position="256"/>
        <end position="439"/>
    </location>
</feature>
<comment type="caution">
    <text evidence="6">The sequence shown here is derived from an EMBL/GenBank/DDBJ whole genome shotgun (WGS) entry which is preliminary data.</text>
</comment>
<feature type="transmembrane region" description="Helical" evidence="4">
    <location>
        <begin position="56"/>
        <end position="76"/>
    </location>
</feature>
<evidence type="ECO:0000256" key="4">
    <source>
        <dbReference type="SAM" id="Phobius"/>
    </source>
</evidence>
<evidence type="ECO:0000256" key="3">
    <source>
        <dbReference type="SAM" id="MobiDB-lite"/>
    </source>
</evidence>
<feature type="transmembrane region" description="Helical" evidence="4">
    <location>
        <begin position="257"/>
        <end position="273"/>
    </location>
</feature>
<evidence type="ECO:0000313" key="6">
    <source>
        <dbReference type="EMBL" id="KAH9841047.1"/>
    </source>
</evidence>
<accession>A0ABQ8KRM6</accession>
<feature type="transmembrane region" description="Helical" evidence="4">
    <location>
        <begin position="16"/>
        <end position="44"/>
    </location>
</feature>
<dbReference type="SUPFAM" id="SSF103473">
    <property type="entry name" value="MFS general substrate transporter"/>
    <property type="match status" value="1"/>
</dbReference>
<keyword evidence="4" id="KW-0812">Transmembrane</keyword>
<dbReference type="InterPro" id="IPR011701">
    <property type="entry name" value="MFS"/>
</dbReference>
<dbReference type="InterPro" id="IPR036259">
    <property type="entry name" value="MFS_trans_sf"/>
</dbReference>
<dbReference type="PANTHER" id="PTHR11360:SF234">
    <property type="entry name" value="MFS-TYPE TRANSPORTER DBAD-RELATED"/>
    <property type="match status" value="1"/>
</dbReference>
<evidence type="ECO:0000256" key="2">
    <source>
        <dbReference type="ARBA" id="ARBA00006727"/>
    </source>
</evidence>
<dbReference type="EMBL" id="JADCUA010000004">
    <property type="protein sequence ID" value="KAH9841047.1"/>
    <property type="molecule type" value="Genomic_DNA"/>
</dbReference>
<feature type="transmembrane region" description="Helical" evidence="4">
    <location>
        <begin position="114"/>
        <end position="136"/>
    </location>
</feature>
<dbReference type="Pfam" id="PF07690">
    <property type="entry name" value="MFS_1"/>
    <property type="match status" value="1"/>
</dbReference>
<name>A0ABQ8KRM6_9APHY</name>
<feature type="transmembrane region" description="Helical" evidence="4">
    <location>
        <begin position="410"/>
        <end position="433"/>
    </location>
</feature>
<dbReference type="Gene3D" id="1.20.1250.20">
    <property type="entry name" value="MFS general substrate transporter like domains"/>
    <property type="match status" value="2"/>
</dbReference>
<keyword evidence="4" id="KW-0472">Membrane</keyword>
<keyword evidence="7" id="KW-1185">Reference proteome</keyword>
<dbReference type="RefSeq" id="XP_047782513.1">
    <property type="nucleotide sequence ID" value="XM_047922873.1"/>
</dbReference>
<dbReference type="InterPro" id="IPR020846">
    <property type="entry name" value="MFS_dom"/>
</dbReference>
<dbReference type="Proteomes" id="UP000814176">
    <property type="component" value="Unassembled WGS sequence"/>
</dbReference>
<feature type="transmembrane region" description="Helical" evidence="4">
    <location>
        <begin position="293"/>
        <end position="310"/>
    </location>
</feature>
<comment type="similarity">
    <text evidence="2">Belongs to the major facilitator superfamily. Monocarboxylate porter (TC 2.A.1.13) family.</text>
</comment>
<feature type="transmembrane region" description="Helical" evidence="4">
    <location>
        <begin position="148"/>
        <end position="170"/>
    </location>
</feature>
<dbReference type="GeneID" id="72003605"/>
<evidence type="ECO:0000256" key="1">
    <source>
        <dbReference type="ARBA" id="ARBA00004141"/>
    </source>
</evidence>
<keyword evidence="4" id="KW-1133">Transmembrane helix</keyword>
<feature type="transmembrane region" description="Helical" evidence="4">
    <location>
        <begin position="317"/>
        <end position="338"/>
    </location>
</feature>
<organism evidence="6 7">
    <name type="scientific">Rhodofomes roseus</name>
    <dbReference type="NCBI Taxonomy" id="34475"/>
    <lineage>
        <taxon>Eukaryota</taxon>
        <taxon>Fungi</taxon>
        <taxon>Dikarya</taxon>
        <taxon>Basidiomycota</taxon>
        <taxon>Agaricomycotina</taxon>
        <taxon>Agaricomycetes</taxon>
        <taxon>Polyporales</taxon>
        <taxon>Rhodofomes</taxon>
    </lineage>
</organism>
<feature type="region of interest" description="Disordered" evidence="3">
    <location>
        <begin position="208"/>
        <end position="248"/>
    </location>
</feature>
<gene>
    <name evidence="6" type="ORF">C8Q71DRAFT_742957</name>
</gene>
<protein>
    <submittedName>
        <fullName evidence="6">Major facilitator superfamily domain-containing protein</fullName>
    </submittedName>
</protein>
<feature type="transmembrane region" description="Helical" evidence="4">
    <location>
        <begin position="83"/>
        <end position="102"/>
    </location>
</feature>
<evidence type="ECO:0000259" key="5">
    <source>
        <dbReference type="PROSITE" id="PS50850"/>
    </source>
</evidence>
<sequence length="439" mass="46602">MASSTTDGYARGKWQAWLTVVGAFFMQFSVIGFMSAFGVMQAYYVRTFLSHSSASAISWIGSIQTLLDLTLGAFLGPLLDRGYLRHVLIGGSSIFVICHFLLSLAQPQHYYQVLLSQSIGMGLGMGSIFLPTSVLVSQHFHKKKALAMGIVPAGGSLGAVVFSIALNYLFNGPLGFGWAIRIIAFICLGLLLIGNLLLFDPRPATQPTAVPGIQEKPPGTLTAGRTDDEDAATKTDRTSEDPEEAAAPRPPLLDRRYACILVQGFLTGLGLWFPPSYVQLFAEQHGVGRELSFYSLAILNAANALGRILPNWLGDRWGALAVYVPCLVVGSVLQFALLGCTTTYGLVLFTVFYGFFSGTAVSLYLPAVASISADGADVGKRMGIALFPVGIGALVGTPIGGALIGHDYVWWKGVVFAAVTGLAGAAVAGSALVRGPRRR</sequence>
<feature type="transmembrane region" description="Helical" evidence="4">
    <location>
        <begin position="383"/>
        <end position="404"/>
    </location>
</feature>